<dbReference type="eggNOG" id="COG2740">
    <property type="taxonomic scope" value="Bacteria"/>
</dbReference>
<reference evidence="2" key="2">
    <citation type="submission" date="2014-06" db="EMBL/GenBank/DDBJ databases">
        <title>Draft genome sequence of Clostridium ramosum(DSM 1402).</title>
        <authorList>
            <person name="Sudarsanam P."/>
            <person name="Ley R."/>
            <person name="Guruge J."/>
            <person name="Turnbaugh P.J."/>
            <person name="Mahowald M."/>
            <person name="Liep D."/>
            <person name="Gordon J."/>
        </authorList>
    </citation>
    <scope>NUCLEOTIDE SEQUENCE</scope>
    <source>
        <strain evidence="2">DSM 1402</strain>
    </source>
</reference>
<dbReference type="NCBIfam" id="NF047356">
    <property type="entry name" value="RNA_bind_RnpM"/>
    <property type="match status" value="1"/>
</dbReference>
<evidence type="ECO:0000259" key="1">
    <source>
        <dbReference type="Pfam" id="PF04296"/>
    </source>
</evidence>
<dbReference type="Pfam" id="PF04296">
    <property type="entry name" value="YlxR"/>
    <property type="match status" value="1"/>
</dbReference>
<dbReference type="AlphaFoldDB" id="B0N775"/>
<feature type="domain" description="YlxR" evidence="1">
    <location>
        <begin position="10"/>
        <end position="84"/>
    </location>
</feature>
<comment type="caution">
    <text evidence="2">The sequence shown here is derived from an EMBL/GenBank/DDBJ whole genome shotgun (WGS) entry which is preliminary data.</text>
</comment>
<name>B0N775_9FIRM</name>
<dbReference type="Proteomes" id="UP000005798">
    <property type="component" value="Unassembled WGS sequence"/>
</dbReference>
<keyword evidence="3" id="KW-1185">Reference proteome</keyword>
<dbReference type="PANTHER" id="PTHR34215">
    <property type="entry name" value="BLL0784 PROTEIN"/>
    <property type="match status" value="1"/>
</dbReference>
<dbReference type="InterPro" id="IPR007393">
    <property type="entry name" value="YlxR_dom"/>
</dbReference>
<dbReference type="InterPro" id="IPR035931">
    <property type="entry name" value="YlxR-like_sf"/>
</dbReference>
<dbReference type="Gene3D" id="3.30.1230.10">
    <property type="entry name" value="YlxR-like"/>
    <property type="match status" value="1"/>
</dbReference>
<gene>
    <name evidence="2" type="ORF">CLORAM_02458</name>
</gene>
<proteinExistence type="predicted"/>
<evidence type="ECO:0000313" key="3">
    <source>
        <dbReference type="Proteomes" id="UP000005798"/>
    </source>
</evidence>
<organism evidence="2 3">
    <name type="scientific">Thomasclavelia ramosa DSM 1402</name>
    <dbReference type="NCBI Taxonomy" id="445974"/>
    <lineage>
        <taxon>Bacteria</taxon>
        <taxon>Bacillati</taxon>
        <taxon>Bacillota</taxon>
        <taxon>Erysipelotrichia</taxon>
        <taxon>Erysipelotrichales</taxon>
        <taxon>Coprobacillaceae</taxon>
        <taxon>Thomasclavelia</taxon>
    </lineage>
</organism>
<protein>
    <recommendedName>
        <fullName evidence="1">YlxR domain-containing protein</fullName>
    </recommendedName>
</protein>
<evidence type="ECO:0000313" key="2">
    <source>
        <dbReference type="EMBL" id="EDS17663.1"/>
    </source>
</evidence>
<dbReference type="CDD" id="cd00279">
    <property type="entry name" value="YlxR"/>
    <property type="match status" value="1"/>
</dbReference>
<sequence length="88" mass="10054">MIKLRKIPLRKCLATGEQLPKQQLIRIVRNKEGQVAVDPTGKMNGRGAYLKRSHEAFVLAKKKKVLARALQVEIPEEIFVELEKFADE</sequence>
<dbReference type="SUPFAM" id="SSF64376">
    <property type="entry name" value="YlxR-like"/>
    <property type="match status" value="1"/>
</dbReference>
<dbReference type="InterPro" id="IPR037465">
    <property type="entry name" value="YlxR"/>
</dbReference>
<dbReference type="PANTHER" id="PTHR34215:SF1">
    <property type="entry name" value="YLXR DOMAIN-CONTAINING PROTEIN"/>
    <property type="match status" value="1"/>
</dbReference>
<reference evidence="2" key="1">
    <citation type="submission" date="2007-11" db="EMBL/GenBank/DDBJ databases">
        <authorList>
            <person name="Fulton L."/>
            <person name="Clifton S."/>
            <person name="Fulton B."/>
            <person name="Xu J."/>
            <person name="Minx P."/>
            <person name="Pepin K.H."/>
            <person name="Johnson M."/>
            <person name="Thiruvilangam P."/>
            <person name="Bhonagiri V."/>
            <person name="Nash W.E."/>
            <person name="Mardis E.R."/>
            <person name="Wilson R.K."/>
        </authorList>
    </citation>
    <scope>NUCLEOTIDE SEQUENCE [LARGE SCALE GENOMIC DNA]</scope>
    <source>
        <strain evidence="2">DSM 1402</strain>
    </source>
</reference>
<dbReference type="EMBL" id="ABFX02000008">
    <property type="protein sequence ID" value="EDS17663.1"/>
    <property type="molecule type" value="Genomic_DNA"/>
</dbReference>
<dbReference type="HOGENOM" id="CLU_147970_2_1_9"/>
<accession>B0N775</accession>